<organism evidence="1 2">
    <name type="scientific">Brevinema andersonii</name>
    <dbReference type="NCBI Taxonomy" id="34097"/>
    <lineage>
        <taxon>Bacteria</taxon>
        <taxon>Pseudomonadati</taxon>
        <taxon>Spirochaetota</taxon>
        <taxon>Spirochaetia</taxon>
        <taxon>Brevinematales</taxon>
        <taxon>Brevinemataceae</taxon>
        <taxon>Brevinema</taxon>
    </lineage>
</organism>
<keyword evidence="2" id="KW-1185">Reference proteome</keyword>
<sequence length="391" mass="44997">MRYIALDGTGHFRTFKGILSGKTPYVPEKIPLIDPDILSEKDFFLRFQELLNPYFDNDPQLKNILPKISPDLGHLQTIDNQFAFWQPKYHFSDLSFSLLANILEEYAPQYLKGTLNLIGTTTNTGFSFCHAFPLEQKNIFLPETVLSIPESNELTNIFQVDTDPKTWHVTKNTFLKQLPIRLDSSNFIIILGYMGLIIHALHETEKKRLRFYNDPVDIAIPADNLEYLLAAYYLSISPLPIRKIIALSSEHRTVHTLLSRGIFNLDTMQDSAFFLSLYRLLFEISRGSIEKITLWAKELAQTKTFKIDAKSFDKMQQVFLSSFISKRKLTDVQEIFTNLGLNSSIFSQAAYAHSRETSIFTLSFEPYNSQIESSNNAKIINTQDMIQYITQ</sequence>
<evidence type="ECO:0000313" key="2">
    <source>
        <dbReference type="Proteomes" id="UP000240042"/>
    </source>
</evidence>
<dbReference type="Proteomes" id="UP000240042">
    <property type="component" value="Unassembled WGS sequence"/>
</dbReference>
<dbReference type="RefSeq" id="WP_092318232.1">
    <property type="nucleotide sequence ID" value="NZ_FOKY01000002.1"/>
</dbReference>
<reference evidence="2" key="1">
    <citation type="submission" date="2016-10" db="EMBL/GenBank/DDBJ databases">
        <authorList>
            <person name="Varghese N."/>
            <person name="Submissions S."/>
        </authorList>
    </citation>
    <scope>NUCLEOTIDE SEQUENCE [LARGE SCALE GENOMIC DNA]</scope>
    <source>
        <strain evidence="2">ATCC 43811</strain>
    </source>
</reference>
<dbReference type="GO" id="GO:0005737">
    <property type="term" value="C:cytoplasm"/>
    <property type="evidence" value="ECO:0007669"/>
    <property type="project" value="TreeGrafter"/>
</dbReference>
<name>A0A1I1DFY0_BREAD</name>
<dbReference type="SUPFAM" id="SSF53686">
    <property type="entry name" value="Tryptophan synthase beta subunit-like PLP-dependent enzymes"/>
    <property type="match status" value="1"/>
</dbReference>
<evidence type="ECO:0000313" key="1">
    <source>
        <dbReference type="EMBL" id="SFB73747.1"/>
    </source>
</evidence>
<dbReference type="PANTHER" id="PTHR43515">
    <property type="entry name" value="THREONINE SYNTHASE-LIKE 1"/>
    <property type="match status" value="1"/>
</dbReference>
<dbReference type="OrthoDB" id="9763107at2"/>
<proteinExistence type="predicted"/>
<dbReference type="EMBL" id="FOKY01000002">
    <property type="protein sequence ID" value="SFB73747.1"/>
    <property type="molecule type" value="Genomic_DNA"/>
</dbReference>
<protein>
    <submittedName>
        <fullName evidence="1">Uncharacterized protein</fullName>
    </submittedName>
</protein>
<accession>A0A1I1DFY0</accession>
<gene>
    <name evidence="1" type="ORF">SAMN02745150_00495</name>
</gene>
<dbReference type="PANTHER" id="PTHR43515:SF1">
    <property type="entry name" value="THREONINE SYNTHASE-LIKE 1"/>
    <property type="match status" value="1"/>
</dbReference>
<dbReference type="Gene3D" id="3.40.50.1100">
    <property type="match status" value="1"/>
</dbReference>
<dbReference type="InterPro" id="IPR036052">
    <property type="entry name" value="TrpB-like_PALP_sf"/>
</dbReference>
<dbReference type="STRING" id="34097.SAMN02745150_00495"/>
<dbReference type="AlphaFoldDB" id="A0A1I1DFY0"/>